<sequence>MKFKRIKSTTFLKSFLMMMVFLLVLTIQPAYAGNQLQIVGNHRGLEVIPKDQNLFKELNLSPGDYRKSNLTIKNNDKDSFELFVKIQRLGKKPSPAEADLYKKLFMTITLGNREIYTGPMMNFASGKNISLGKIKPGEVREMEAVVHLPGADTGNEFMGVSHRNQWTFIAQSHGMIDEEDSPSGPKLPKTGGMPTAFFYITGALITLTGIVIKNKK</sequence>
<name>A0AAE3L055_9FIRM</name>
<dbReference type="RefSeq" id="WP_257531526.1">
    <property type="nucleotide sequence ID" value="NZ_JANKAS010000008.1"/>
</dbReference>
<organism evidence="3 4">
    <name type="scientific">Irregularibacter muris</name>
    <dbReference type="NCBI Taxonomy" id="1796619"/>
    <lineage>
        <taxon>Bacteria</taxon>
        <taxon>Bacillati</taxon>
        <taxon>Bacillota</taxon>
        <taxon>Clostridia</taxon>
        <taxon>Eubacteriales</taxon>
        <taxon>Eubacteriaceae</taxon>
        <taxon>Irregularibacter</taxon>
    </lineage>
</organism>
<proteinExistence type="predicted"/>
<keyword evidence="1" id="KW-1133">Transmembrane helix</keyword>
<keyword evidence="4" id="KW-1185">Reference proteome</keyword>
<feature type="transmembrane region" description="Helical" evidence="1">
    <location>
        <begin position="196"/>
        <end position="212"/>
    </location>
</feature>
<keyword evidence="1" id="KW-0472">Membrane</keyword>
<evidence type="ECO:0000313" key="3">
    <source>
        <dbReference type="EMBL" id="MCR1899312.1"/>
    </source>
</evidence>
<accession>A0AAE3L055</accession>
<dbReference type="Proteomes" id="UP001205748">
    <property type="component" value="Unassembled WGS sequence"/>
</dbReference>
<keyword evidence="2" id="KW-0732">Signal</keyword>
<evidence type="ECO:0000256" key="1">
    <source>
        <dbReference type="SAM" id="Phobius"/>
    </source>
</evidence>
<dbReference type="NCBIfam" id="TIGR01167">
    <property type="entry name" value="LPXTG_anchor"/>
    <property type="match status" value="1"/>
</dbReference>
<comment type="caution">
    <text evidence="3">The sequence shown here is derived from an EMBL/GenBank/DDBJ whole genome shotgun (WGS) entry which is preliminary data.</text>
</comment>
<evidence type="ECO:0000313" key="4">
    <source>
        <dbReference type="Proteomes" id="UP001205748"/>
    </source>
</evidence>
<dbReference type="AlphaFoldDB" id="A0AAE3L055"/>
<protein>
    <submittedName>
        <fullName evidence="3">LPXTG cell wall anchor domain-containing protein</fullName>
    </submittedName>
</protein>
<dbReference type="EMBL" id="JANKAS010000008">
    <property type="protein sequence ID" value="MCR1899312.1"/>
    <property type="molecule type" value="Genomic_DNA"/>
</dbReference>
<gene>
    <name evidence="3" type="ORF">NSA47_09990</name>
</gene>
<reference evidence="3" key="1">
    <citation type="submission" date="2022-07" db="EMBL/GenBank/DDBJ databases">
        <title>Enhanced cultured diversity of the mouse gut microbiota enables custom-made synthetic communities.</title>
        <authorList>
            <person name="Afrizal A."/>
        </authorList>
    </citation>
    <scope>NUCLEOTIDE SEQUENCE</scope>
    <source>
        <strain evidence="3">DSM 28593</strain>
    </source>
</reference>
<feature type="chain" id="PRO_5042032131" evidence="2">
    <location>
        <begin position="33"/>
        <end position="216"/>
    </location>
</feature>
<evidence type="ECO:0000256" key="2">
    <source>
        <dbReference type="SAM" id="SignalP"/>
    </source>
</evidence>
<feature type="signal peptide" evidence="2">
    <location>
        <begin position="1"/>
        <end position="32"/>
    </location>
</feature>
<keyword evidence="1" id="KW-0812">Transmembrane</keyword>